<evidence type="ECO:0000256" key="1">
    <source>
        <dbReference type="SAM" id="Phobius"/>
    </source>
</evidence>
<keyword evidence="3" id="KW-1185">Reference proteome</keyword>
<gene>
    <name evidence="2" type="ORF">SAMN04487964_10948</name>
</gene>
<comment type="caution">
    <text evidence="2">The sequence shown here is derived from an EMBL/GenBank/DDBJ whole genome shotgun (WGS) entry which is preliminary data.</text>
</comment>
<dbReference type="Proteomes" id="UP001159257">
    <property type="component" value="Unassembled WGS sequence"/>
</dbReference>
<dbReference type="Gene3D" id="2.40.30.170">
    <property type="match status" value="1"/>
</dbReference>
<dbReference type="PANTHER" id="PTHR30469">
    <property type="entry name" value="MULTIDRUG RESISTANCE PROTEIN MDTA"/>
    <property type="match status" value="1"/>
</dbReference>
<dbReference type="EMBL" id="FXWV01000009">
    <property type="protein sequence ID" value="SMR75386.1"/>
    <property type="molecule type" value="Genomic_DNA"/>
</dbReference>
<dbReference type="RefSeq" id="WP_239041381.1">
    <property type="nucleotide sequence ID" value="NZ_BAAAEY010000009.1"/>
</dbReference>
<dbReference type="Gene3D" id="1.10.287.470">
    <property type="entry name" value="Helix hairpin bin"/>
    <property type="match status" value="1"/>
</dbReference>
<accession>A0ABY1S1A9</accession>
<proteinExistence type="predicted"/>
<keyword evidence="1" id="KW-0812">Transmembrane</keyword>
<feature type="transmembrane region" description="Helical" evidence="1">
    <location>
        <begin position="12"/>
        <end position="31"/>
    </location>
</feature>
<name>A0ABY1S1A9_9GAMM</name>
<reference evidence="2 3" key="1">
    <citation type="submission" date="2017-05" db="EMBL/GenBank/DDBJ databases">
        <authorList>
            <person name="Varghese N."/>
            <person name="Submissions S."/>
        </authorList>
    </citation>
    <scope>NUCLEOTIDE SEQUENCE [LARGE SCALE GENOMIC DNA]</scope>
    <source>
        <strain evidence="2 3">CGMCC 1.7287</strain>
    </source>
</reference>
<keyword evidence="1" id="KW-1133">Transmembrane helix</keyword>
<protein>
    <submittedName>
        <fullName evidence="2">HlyD family secretion protein</fullName>
    </submittedName>
</protein>
<dbReference type="Gene3D" id="2.40.50.100">
    <property type="match status" value="1"/>
</dbReference>
<keyword evidence="1" id="KW-0472">Membrane</keyword>
<evidence type="ECO:0000313" key="3">
    <source>
        <dbReference type="Proteomes" id="UP001159257"/>
    </source>
</evidence>
<organism evidence="2 3">
    <name type="scientific">Marinobacterium sediminicola</name>
    <dbReference type="NCBI Taxonomy" id="518898"/>
    <lineage>
        <taxon>Bacteria</taxon>
        <taxon>Pseudomonadati</taxon>
        <taxon>Pseudomonadota</taxon>
        <taxon>Gammaproteobacteria</taxon>
        <taxon>Oceanospirillales</taxon>
        <taxon>Oceanospirillaceae</taxon>
        <taxon>Marinobacterium</taxon>
    </lineage>
</organism>
<evidence type="ECO:0000313" key="2">
    <source>
        <dbReference type="EMBL" id="SMR75386.1"/>
    </source>
</evidence>
<dbReference type="SUPFAM" id="SSF111369">
    <property type="entry name" value="HlyD-like secretion proteins"/>
    <property type="match status" value="1"/>
</dbReference>
<sequence length="423" mass="47161">MRDTSRLLSLPSRWLPLAILLAAALITFVLIKTREQPQAQEAGVKRWNVNSIELTPISARPELKLYGQFEAPQLTRLSSALNADVQRIEVREGDRVQQHSLLLELDAREVELQLRQRQSELAAVEARIAAEHNRHRNDLRSLKLEQEVQALNEERVSRAERLHQRTLLSQEQLDNTRLTTRQQALAIRARQQAIADHPNRLAQLHAERDRAQALVDSAQLDLSRTRIQAPFNARIVSIDTAIGNRTRTGDRLLTLYDLDRLQLRAQVPEHLLPILRQGLDSQAGEAEKLSAHAMMQGTSVRLSLARLAARVNAGQAGVDALFTLMDTNVQAVPGQTLSLTLKLPEQSGLYALPPSALYGSNRIYRIVDDDRLQGIEVHLVGQHHPGGQPEQLLVSSAELKPGDRVITTQLPNAIGGLPVKVVE</sequence>